<dbReference type="EMBL" id="CM047736">
    <property type="protein sequence ID" value="KAJ0052909.1"/>
    <property type="molecule type" value="Genomic_DNA"/>
</dbReference>
<evidence type="ECO:0000313" key="1">
    <source>
        <dbReference type="EMBL" id="KAJ0052909.1"/>
    </source>
</evidence>
<accession>A0ACC0ZM28</accession>
<reference evidence="2" key="1">
    <citation type="journal article" date="2023" name="G3 (Bethesda)">
        <title>Genome assembly and association tests identify interacting loci associated with vigor, precocity, and sex in interspecific pistachio rootstocks.</title>
        <authorList>
            <person name="Palmer W."/>
            <person name="Jacygrad E."/>
            <person name="Sagayaradj S."/>
            <person name="Cavanaugh K."/>
            <person name="Han R."/>
            <person name="Bertier L."/>
            <person name="Beede B."/>
            <person name="Kafkas S."/>
            <person name="Golino D."/>
            <person name="Preece J."/>
            <person name="Michelmore R."/>
        </authorList>
    </citation>
    <scope>NUCLEOTIDE SEQUENCE [LARGE SCALE GENOMIC DNA]</scope>
</reference>
<gene>
    <name evidence="1" type="ORF">Pint_00545</name>
</gene>
<evidence type="ECO:0000313" key="2">
    <source>
        <dbReference type="Proteomes" id="UP001163603"/>
    </source>
</evidence>
<sequence length="102" mass="11830">MANPKIRERVQESRREVILEENGLHNDHSLQPDASALLELNLIMMVLSLSSASDDDCLNFVEERKNIVRDNEARLHTKRKDTNEVKFARRAPPRLQAIKDLR</sequence>
<comment type="caution">
    <text evidence="1">The sequence shown here is derived from an EMBL/GenBank/DDBJ whole genome shotgun (WGS) entry which is preliminary data.</text>
</comment>
<protein>
    <submittedName>
        <fullName evidence="1">Uncharacterized protein</fullName>
    </submittedName>
</protein>
<keyword evidence="2" id="KW-1185">Reference proteome</keyword>
<proteinExistence type="predicted"/>
<organism evidence="1 2">
    <name type="scientific">Pistacia integerrima</name>
    <dbReference type="NCBI Taxonomy" id="434235"/>
    <lineage>
        <taxon>Eukaryota</taxon>
        <taxon>Viridiplantae</taxon>
        <taxon>Streptophyta</taxon>
        <taxon>Embryophyta</taxon>
        <taxon>Tracheophyta</taxon>
        <taxon>Spermatophyta</taxon>
        <taxon>Magnoliopsida</taxon>
        <taxon>eudicotyledons</taxon>
        <taxon>Gunneridae</taxon>
        <taxon>Pentapetalae</taxon>
        <taxon>rosids</taxon>
        <taxon>malvids</taxon>
        <taxon>Sapindales</taxon>
        <taxon>Anacardiaceae</taxon>
        <taxon>Pistacia</taxon>
    </lineage>
</organism>
<dbReference type="Proteomes" id="UP001163603">
    <property type="component" value="Chromosome 1"/>
</dbReference>
<name>A0ACC0ZM28_9ROSI</name>